<name>A0A371YV52_9GAMM</name>
<gene>
    <name evidence="2" type="ORF">C9E89_002610</name>
</gene>
<reference evidence="2 3" key="1">
    <citation type="submission" date="2018-08" db="EMBL/GenBank/DDBJ databases">
        <title>The draft genome of Acinetobacter sichuanensis strain WCHAc060041.</title>
        <authorList>
            <person name="Qin J."/>
            <person name="Feng Y."/>
            <person name="Zong Z."/>
        </authorList>
    </citation>
    <scope>NUCLEOTIDE SEQUENCE [LARGE SCALE GENOMIC DNA]</scope>
    <source>
        <strain evidence="2 3">WCHAc060041</strain>
    </source>
</reference>
<evidence type="ECO:0000256" key="1">
    <source>
        <dbReference type="SAM" id="Phobius"/>
    </source>
</evidence>
<feature type="transmembrane region" description="Helical" evidence="1">
    <location>
        <begin position="48"/>
        <end position="73"/>
    </location>
</feature>
<keyword evidence="1" id="KW-0472">Membrane</keyword>
<dbReference type="EMBL" id="PYIX02000002">
    <property type="protein sequence ID" value="RFC85289.1"/>
    <property type="molecule type" value="Genomic_DNA"/>
</dbReference>
<feature type="transmembrane region" description="Helical" evidence="1">
    <location>
        <begin position="9"/>
        <end position="28"/>
    </location>
</feature>
<feature type="transmembrane region" description="Helical" evidence="1">
    <location>
        <begin position="119"/>
        <end position="139"/>
    </location>
</feature>
<organism evidence="2 3">
    <name type="scientific">Acinetobacter sichuanensis</name>
    <dbReference type="NCBI Taxonomy" id="2136183"/>
    <lineage>
        <taxon>Bacteria</taxon>
        <taxon>Pseudomonadati</taxon>
        <taxon>Pseudomonadota</taxon>
        <taxon>Gammaproteobacteria</taxon>
        <taxon>Moraxellales</taxon>
        <taxon>Moraxellaceae</taxon>
        <taxon>Acinetobacter</taxon>
    </lineage>
</organism>
<accession>A0A371YV52</accession>
<keyword evidence="1" id="KW-1133">Transmembrane helix</keyword>
<evidence type="ECO:0000313" key="3">
    <source>
        <dbReference type="Proteomes" id="UP000240957"/>
    </source>
</evidence>
<evidence type="ECO:0000313" key="2">
    <source>
        <dbReference type="EMBL" id="RFC85289.1"/>
    </source>
</evidence>
<dbReference type="AlphaFoldDB" id="A0A371YV52"/>
<sequence>MQKAYPNVIILRSLLLAPLPVLFGWMVYLCCQPTFFDHYEGFNNLALLIKLSLVVYLIYIFIISPCLFIGLYFLNKHNKIYFFILLTIAYFSTILLTLLGNYFKDHDLPNTLFEFKKIFILNPLLLWTVSTAIAFWLFLKWYDYRNRSDLNA</sequence>
<proteinExistence type="predicted"/>
<dbReference type="Proteomes" id="UP000240957">
    <property type="component" value="Unassembled WGS sequence"/>
</dbReference>
<comment type="caution">
    <text evidence="2">The sequence shown here is derived from an EMBL/GenBank/DDBJ whole genome shotgun (WGS) entry which is preliminary data.</text>
</comment>
<protein>
    <submittedName>
        <fullName evidence="2">Uncharacterized protein</fullName>
    </submittedName>
</protein>
<feature type="transmembrane region" description="Helical" evidence="1">
    <location>
        <begin position="80"/>
        <end position="99"/>
    </location>
</feature>
<keyword evidence="1" id="KW-0812">Transmembrane</keyword>